<reference evidence="2" key="1">
    <citation type="submission" date="2016-10" db="EMBL/GenBank/DDBJ databases">
        <authorList>
            <person name="Varghese N."/>
            <person name="Submissions S."/>
        </authorList>
    </citation>
    <scope>NUCLEOTIDE SEQUENCE [LARGE SCALE GENOMIC DNA]</scope>
    <source>
        <strain evidence="2">CGMCC 1.7736</strain>
    </source>
</reference>
<dbReference type="AlphaFoldDB" id="A0A1I6G2T3"/>
<accession>A0A1I6G2T3</accession>
<dbReference type="Proteomes" id="UP000198531">
    <property type="component" value="Unassembled WGS sequence"/>
</dbReference>
<dbReference type="STRING" id="553469.SAMN04487947_0472"/>
<evidence type="ECO:0000313" key="2">
    <source>
        <dbReference type="Proteomes" id="UP000198531"/>
    </source>
</evidence>
<proteinExistence type="predicted"/>
<dbReference type="EMBL" id="FOYT01000001">
    <property type="protein sequence ID" value="SFR36496.1"/>
    <property type="molecule type" value="Genomic_DNA"/>
</dbReference>
<sequence length="253" mass="27679">MTPDISARLTNVPQSKARGEFVLPALRIRNEGSEPVTVSNRLNLVEGDVLVECTDPSGQRSELRGVITVDSLPRTVELSAGQFIESGLFLFYASDGFTFDTVGSYELRVGYHPDTSESPVFTDSVELRITEPTDSETQALAEQTMVDDVARAIALCGLETDPTVVAGLSTLGERFPDRPEGALARFVLAELSDSDTVDLTDVFDRWGPTTTARWITALLSSEGGDEPTKRAYLDTLDRSERMIRGEPVDDRQT</sequence>
<evidence type="ECO:0000313" key="1">
    <source>
        <dbReference type="EMBL" id="SFR36496.1"/>
    </source>
</evidence>
<protein>
    <submittedName>
        <fullName evidence="1">Uncharacterized protein</fullName>
    </submittedName>
</protein>
<organism evidence="1 2">
    <name type="scientific">Halogeometricum rufum</name>
    <dbReference type="NCBI Taxonomy" id="553469"/>
    <lineage>
        <taxon>Archaea</taxon>
        <taxon>Methanobacteriati</taxon>
        <taxon>Methanobacteriota</taxon>
        <taxon>Stenosarchaea group</taxon>
        <taxon>Halobacteria</taxon>
        <taxon>Halobacteriales</taxon>
        <taxon>Haloferacaceae</taxon>
        <taxon>Halogeometricum</taxon>
    </lineage>
</organism>
<keyword evidence="2" id="KW-1185">Reference proteome</keyword>
<name>A0A1I6G2T3_9EURY</name>
<dbReference type="RefSeq" id="WP_143105094.1">
    <property type="nucleotide sequence ID" value="NZ_FOYT01000001.1"/>
</dbReference>
<gene>
    <name evidence="1" type="ORF">SAMN04487947_0472</name>
</gene>